<accession>A0A0F9GKP3</accession>
<feature type="transmembrane region" description="Helical" evidence="1">
    <location>
        <begin position="101"/>
        <end position="122"/>
    </location>
</feature>
<dbReference type="EMBL" id="LAZR01026036">
    <property type="protein sequence ID" value="KKL69970.1"/>
    <property type="molecule type" value="Genomic_DNA"/>
</dbReference>
<keyword evidence="1" id="KW-0812">Transmembrane</keyword>
<keyword evidence="1" id="KW-1133">Transmembrane helix</keyword>
<feature type="non-terminal residue" evidence="2">
    <location>
        <position position="123"/>
    </location>
</feature>
<sequence>MLGAISIIIITLLTISYFYLKCSVLKSFATVMAAILGLIIAFSYYEGLADMLISRGHVSQWAQGFIFFLLFVLSFALIRVGTDYVVGANISFGEVSTRITAVIAGILTGMIISGVFVITIALL</sequence>
<organism evidence="2">
    <name type="scientific">marine sediment metagenome</name>
    <dbReference type="NCBI Taxonomy" id="412755"/>
    <lineage>
        <taxon>unclassified sequences</taxon>
        <taxon>metagenomes</taxon>
        <taxon>ecological metagenomes</taxon>
    </lineage>
</organism>
<feature type="transmembrane region" description="Helical" evidence="1">
    <location>
        <begin position="61"/>
        <end position="81"/>
    </location>
</feature>
<protein>
    <recommendedName>
        <fullName evidence="3">CvpA family protein</fullName>
    </recommendedName>
</protein>
<reference evidence="2" key="1">
    <citation type="journal article" date="2015" name="Nature">
        <title>Complex archaea that bridge the gap between prokaryotes and eukaryotes.</title>
        <authorList>
            <person name="Spang A."/>
            <person name="Saw J.H."/>
            <person name="Jorgensen S.L."/>
            <person name="Zaremba-Niedzwiedzka K."/>
            <person name="Martijn J."/>
            <person name="Lind A.E."/>
            <person name="van Eijk R."/>
            <person name="Schleper C."/>
            <person name="Guy L."/>
            <person name="Ettema T.J."/>
        </authorList>
    </citation>
    <scope>NUCLEOTIDE SEQUENCE</scope>
</reference>
<feature type="transmembrane region" description="Helical" evidence="1">
    <location>
        <begin position="28"/>
        <end position="49"/>
    </location>
</feature>
<dbReference type="AlphaFoldDB" id="A0A0F9GKP3"/>
<proteinExistence type="predicted"/>
<comment type="caution">
    <text evidence="2">The sequence shown here is derived from an EMBL/GenBank/DDBJ whole genome shotgun (WGS) entry which is preliminary data.</text>
</comment>
<evidence type="ECO:0008006" key="3">
    <source>
        <dbReference type="Google" id="ProtNLM"/>
    </source>
</evidence>
<gene>
    <name evidence="2" type="ORF">LCGC14_2109580</name>
</gene>
<evidence type="ECO:0000256" key="1">
    <source>
        <dbReference type="SAM" id="Phobius"/>
    </source>
</evidence>
<keyword evidence="1" id="KW-0472">Membrane</keyword>
<name>A0A0F9GKP3_9ZZZZ</name>
<evidence type="ECO:0000313" key="2">
    <source>
        <dbReference type="EMBL" id="KKL69970.1"/>
    </source>
</evidence>